<evidence type="ECO:0000256" key="1">
    <source>
        <dbReference type="SAM" id="MobiDB-lite"/>
    </source>
</evidence>
<feature type="compositionally biased region" description="Low complexity" evidence="1">
    <location>
        <begin position="47"/>
        <end position="56"/>
    </location>
</feature>
<feature type="compositionally biased region" description="Basic and acidic residues" evidence="1">
    <location>
        <begin position="14"/>
        <end position="43"/>
    </location>
</feature>
<dbReference type="RefSeq" id="WP_231811619.1">
    <property type="nucleotide sequence ID" value="NZ_JAJOZR010000001.1"/>
</dbReference>
<sequence>MSSLKPIPLNPKPDAAERAALKDETMIEFRPKTPAEIKRDADSAQRAAAVKAPAPAVKKRNESADETVETP</sequence>
<proteinExistence type="predicted"/>
<feature type="region of interest" description="Disordered" evidence="1">
    <location>
        <begin position="1"/>
        <end position="71"/>
    </location>
</feature>
<reference evidence="2" key="1">
    <citation type="submission" date="2021-12" db="EMBL/GenBank/DDBJ databases">
        <authorList>
            <person name="Li Y."/>
        </authorList>
    </citation>
    <scope>NUCLEOTIDE SEQUENCE</scope>
    <source>
        <strain evidence="2">DKSPLA3</strain>
    </source>
</reference>
<gene>
    <name evidence="2" type="ORF">LRX75_02500</name>
</gene>
<name>A0A9X1SZC8_9HYPH</name>
<evidence type="ECO:0000313" key="2">
    <source>
        <dbReference type="EMBL" id="MCD7107904.1"/>
    </source>
</evidence>
<dbReference type="Proteomes" id="UP001139089">
    <property type="component" value="Unassembled WGS sequence"/>
</dbReference>
<accession>A0A9X1SZC8</accession>
<evidence type="ECO:0000313" key="3">
    <source>
        <dbReference type="Proteomes" id="UP001139089"/>
    </source>
</evidence>
<protein>
    <submittedName>
        <fullName evidence="2">Uncharacterized protein</fullName>
    </submittedName>
</protein>
<keyword evidence="3" id="KW-1185">Reference proteome</keyword>
<dbReference type="AlphaFoldDB" id="A0A9X1SZC8"/>
<organism evidence="2 3">
    <name type="scientific">Rhizobium quercicola</name>
    <dbReference type="NCBI Taxonomy" id="2901226"/>
    <lineage>
        <taxon>Bacteria</taxon>
        <taxon>Pseudomonadati</taxon>
        <taxon>Pseudomonadota</taxon>
        <taxon>Alphaproteobacteria</taxon>
        <taxon>Hyphomicrobiales</taxon>
        <taxon>Rhizobiaceae</taxon>
        <taxon>Rhizobium/Agrobacterium group</taxon>
        <taxon>Rhizobium</taxon>
    </lineage>
</organism>
<dbReference type="EMBL" id="JAJOZR010000001">
    <property type="protein sequence ID" value="MCD7107904.1"/>
    <property type="molecule type" value="Genomic_DNA"/>
</dbReference>
<comment type="caution">
    <text evidence="2">The sequence shown here is derived from an EMBL/GenBank/DDBJ whole genome shotgun (WGS) entry which is preliminary data.</text>
</comment>